<feature type="transmembrane region" description="Helical" evidence="1">
    <location>
        <begin position="44"/>
        <end position="61"/>
    </location>
</feature>
<accession>A0A2P6NG36</accession>
<comment type="caution">
    <text evidence="2">The sequence shown here is derived from an EMBL/GenBank/DDBJ whole genome shotgun (WGS) entry which is preliminary data.</text>
</comment>
<keyword evidence="1" id="KW-0812">Transmembrane</keyword>
<proteinExistence type="predicted"/>
<dbReference type="SUPFAM" id="SSF53474">
    <property type="entry name" value="alpha/beta-Hydrolases"/>
    <property type="match status" value="1"/>
</dbReference>
<dbReference type="InParanoid" id="A0A2P6NG36"/>
<evidence type="ECO:0000256" key="1">
    <source>
        <dbReference type="SAM" id="Phobius"/>
    </source>
</evidence>
<protein>
    <recommendedName>
        <fullName evidence="4">AB hydrolase-1 domain-containing protein</fullName>
    </recommendedName>
</protein>
<organism evidence="2 3">
    <name type="scientific">Planoprotostelium fungivorum</name>
    <dbReference type="NCBI Taxonomy" id="1890364"/>
    <lineage>
        <taxon>Eukaryota</taxon>
        <taxon>Amoebozoa</taxon>
        <taxon>Evosea</taxon>
        <taxon>Variosea</taxon>
        <taxon>Cavosteliida</taxon>
        <taxon>Cavosteliaceae</taxon>
        <taxon>Planoprotostelium</taxon>
    </lineage>
</organism>
<dbReference type="AlphaFoldDB" id="A0A2P6NG36"/>
<dbReference type="EMBL" id="MDYQ01000093">
    <property type="protein sequence ID" value="PRP82927.1"/>
    <property type="molecule type" value="Genomic_DNA"/>
</dbReference>
<evidence type="ECO:0008006" key="4">
    <source>
        <dbReference type="Google" id="ProtNLM"/>
    </source>
</evidence>
<dbReference type="STRING" id="1890364.A0A2P6NG36"/>
<feature type="transmembrane region" description="Helical" evidence="1">
    <location>
        <begin position="7"/>
        <end position="24"/>
    </location>
</feature>
<dbReference type="InterPro" id="IPR029058">
    <property type="entry name" value="AB_hydrolase_fold"/>
</dbReference>
<feature type="transmembrane region" description="Helical" evidence="1">
    <location>
        <begin position="82"/>
        <end position="99"/>
    </location>
</feature>
<dbReference type="Gene3D" id="3.40.50.1820">
    <property type="entry name" value="alpha/beta hydrolase"/>
    <property type="match status" value="1"/>
</dbReference>
<gene>
    <name evidence="2" type="ORF">PROFUN_06704</name>
</gene>
<dbReference type="Proteomes" id="UP000241769">
    <property type="component" value="Unassembled WGS sequence"/>
</dbReference>
<keyword evidence="3" id="KW-1185">Reference proteome</keyword>
<keyword evidence="1" id="KW-0472">Membrane</keyword>
<keyword evidence="1" id="KW-1133">Transmembrane helix</keyword>
<name>A0A2P6NG36_9EUKA</name>
<dbReference type="OrthoDB" id="294702at2759"/>
<sequence length="377" mass="42387">MDELKYHPGVLFGIIASVCITYSGTNWSLSLDESLQSAHERWKTLLFLSIPIAAINAYIIYQSHGHHPINLLQRSSISCTRFTCHLTVILFVLMSYQYYEETNDITLHPPPGILYHFTVEPPPPSPPYTVRMHLNCTHGSHQELDTDGATRAAHPDTCETSKNHVNELHHLLNSAGIPPPYIYVGWSYGGLVGQAYDLYHPGDIKGLIMIDTMTSEDYDSRNLEDGIRAGKIAFNLLRFLSPFGVSRLLASVLPFEAGFPPQSVTTESIISTTSSSHFPNTAYRELCALNHSLDRMKTLESEKKKSKADVVFLASDDYWKGGGHQKLRHVTSMTEGNVQLIRLPDGTDHYVPFRQPSQIIRAINSLLHYHSDVQREE</sequence>
<evidence type="ECO:0000313" key="3">
    <source>
        <dbReference type="Proteomes" id="UP000241769"/>
    </source>
</evidence>
<evidence type="ECO:0000313" key="2">
    <source>
        <dbReference type="EMBL" id="PRP82927.1"/>
    </source>
</evidence>
<reference evidence="2 3" key="1">
    <citation type="journal article" date="2018" name="Genome Biol. Evol.">
        <title>Multiple Roots of Fruiting Body Formation in Amoebozoa.</title>
        <authorList>
            <person name="Hillmann F."/>
            <person name="Forbes G."/>
            <person name="Novohradska S."/>
            <person name="Ferling I."/>
            <person name="Riege K."/>
            <person name="Groth M."/>
            <person name="Westermann M."/>
            <person name="Marz M."/>
            <person name="Spaller T."/>
            <person name="Winckler T."/>
            <person name="Schaap P."/>
            <person name="Glockner G."/>
        </authorList>
    </citation>
    <scope>NUCLEOTIDE SEQUENCE [LARGE SCALE GENOMIC DNA]</scope>
    <source>
        <strain evidence="2 3">Jena</strain>
    </source>
</reference>